<keyword evidence="2" id="KW-1133">Transmembrane helix</keyword>
<keyword evidence="2" id="KW-0472">Membrane</keyword>
<sequence>MSTNIQEAWQTLSAGDYQFPISDPVQQMQQQRDMQVSHQPQHPPASASAPKKPSASAQIIGAVQEIVADSEAYLQKKMNTMEALNNDQSKSTEKWLIMIFVGVVVLFIFMLVLFVLNLLFNRAYMKNIATLADQIKASDVNVRRWESAYDVLRR</sequence>
<protein>
    <submittedName>
        <fullName evidence="3">Uncharacterized protein</fullName>
    </submittedName>
</protein>
<evidence type="ECO:0000256" key="1">
    <source>
        <dbReference type="SAM" id="MobiDB-lite"/>
    </source>
</evidence>
<dbReference type="AlphaFoldDB" id="A0A6C0BNB0"/>
<reference evidence="3" key="1">
    <citation type="journal article" date="2020" name="Nature">
        <title>Giant virus diversity and host interactions through global metagenomics.</title>
        <authorList>
            <person name="Schulz F."/>
            <person name="Roux S."/>
            <person name="Paez-Espino D."/>
            <person name="Jungbluth S."/>
            <person name="Walsh D.A."/>
            <person name="Denef V.J."/>
            <person name="McMahon K.D."/>
            <person name="Konstantinidis K.T."/>
            <person name="Eloe-Fadrosh E.A."/>
            <person name="Kyrpides N.C."/>
            <person name="Woyke T."/>
        </authorList>
    </citation>
    <scope>NUCLEOTIDE SEQUENCE</scope>
    <source>
        <strain evidence="3">GVMAG-M-3300018080-19</strain>
    </source>
</reference>
<evidence type="ECO:0000313" key="3">
    <source>
        <dbReference type="EMBL" id="QHS93530.1"/>
    </source>
</evidence>
<dbReference type="EMBL" id="MN739207">
    <property type="protein sequence ID" value="QHS93530.1"/>
    <property type="molecule type" value="Genomic_DNA"/>
</dbReference>
<accession>A0A6C0BNB0</accession>
<evidence type="ECO:0000256" key="2">
    <source>
        <dbReference type="SAM" id="Phobius"/>
    </source>
</evidence>
<name>A0A6C0BNB0_9ZZZZ</name>
<feature type="transmembrane region" description="Helical" evidence="2">
    <location>
        <begin position="95"/>
        <end position="120"/>
    </location>
</feature>
<feature type="region of interest" description="Disordered" evidence="1">
    <location>
        <begin position="28"/>
        <end position="55"/>
    </location>
</feature>
<keyword evidence="2" id="KW-0812">Transmembrane</keyword>
<proteinExistence type="predicted"/>
<organism evidence="3">
    <name type="scientific">viral metagenome</name>
    <dbReference type="NCBI Taxonomy" id="1070528"/>
    <lineage>
        <taxon>unclassified sequences</taxon>
        <taxon>metagenomes</taxon>
        <taxon>organismal metagenomes</taxon>
    </lineage>
</organism>